<protein>
    <submittedName>
        <fullName evidence="1">Uncharacterized protein</fullName>
    </submittedName>
</protein>
<feature type="non-terminal residue" evidence="1">
    <location>
        <position position="1"/>
    </location>
</feature>
<sequence length="54" mass="5617">SDNWMVAFAPVQAPKIVVAVVVPKQPGLSYNPTGAQYAGPIVKAMLATALGIHQ</sequence>
<name>T0YDF8_9ZZZZ</name>
<dbReference type="Gene3D" id="3.40.710.10">
    <property type="entry name" value="DD-peptidase/beta-lactamase superfamily"/>
    <property type="match status" value="1"/>
</dbReference>
<proteinExistence type="predicted"/>
<dbReference type="SUPFAM" id="SSF56601">
    <property type="entry name" value="beta-lactamase/transpeptidase-like"/>
    <property type="match status" value="1"/>
</dbReference>
<reference evidence="1" key="1">
    <citation type="submission" date="2013-08" db="EMBL/GenBank/DDBJ databases">
        <authorList>
            <person name="Mendez C."/>
            <person name="Richter M."/>
            <person name="Ferrer M."/>
            <person name="Sanchez J."/>
        </authorList>
    </citation>
    <scope>NUCLEOTIDE SEQUENCE</scope>
</reference>
<evidence type="ECO:0000313" key="1">
    <source>
        <dbReference type="EMBL" id="EQD33346.1"/>
    </source>
</evidence>
<accession>T0YDF8</accession>
<dbReference type="AlphaFoldDB" id="T0YDF8"/>
<dbReference type="InterPro" id="IPR012338">
    <property type="entry name" value="Beta-lactam/transpept-like"/>
</dbReference>
<dbReference type="EMBL" id="AUZX01014080">
    <property type="protein sequence ID" value="EQD33346.1"/>
    <property type="molecule type" value="Genomic_DNA"/>
</dbReference>
<gene>
    <name evidence="1" type="ORF">B1A_19086</name>
</gene>
<reference evidence="1" key="2">
    <citation type="journal article" date="2014" name="ISME J.">
        <title>Microbial stratification in low pH oxic and suboxic macroscopic growths along an acid mine drainage.</title>
        <authorList>
            <person name="Mendez-Garcia C."/>
            <person name="Mesa V."/>
            <person name="Sprenger R.R."/>
            <person name="Richter M."/>
            <person name="Diez M.S."/>
            <person name="Solano J."/>
            <person name="Bargiela R."/>
            <person name="Golyshina O.V."/>
            <person name="Manteca A."/>
            <person name="Ramos J.L."/>
            <person name="Gallego J.R."/>
            <person name="Llorente I."/>
            <person name="Martins Dos Santos V.A."/>
            <person name="Jensen O.N."/>
            <person name="Pelaez A.I."/>
            <person name="Sanchez J."/>
            <person name="Ferrer M."/>
        </authorList>
    </citation>
    <scope>NUCLEOTIDE SEQUENCE</scope>
</reference>
<comment type="caution">
    <text evidence="1">The sequence shown here is derived from an EMBL/GenBank/DDBJ whole genome shotgun (WGS) entry which is preliminary data.</text>
</comment>
<organism evidence="1">
    <name type="scientific">mine drainage metagenome</name>
    <dbReference type="NCBI Taxonomy" id="410659"/>
    <lineage>
        <taxon>unclassified sequences</taxon>
        <taxon>metagenomes</taxon>
        <taxon>ecological metagenomes</taxon>
    </lineage>
</organism>